<dbReference type="InterPro" id="IPR036378">
    <property type="entry name" value="FAS1_dom_sf"/>
</dbReference>
<evidence type="ECO:0000313" key="4">
    <source>
        <dbReference type="EMBL" id="GBF94108.1"/>
    </source>
</evidence>
<keyword evidence="2" id="KW-0732">Signal</keyword>
<comment type="caution">
    <text evidence="4">The sequence shown here is derived from an EMBL/GenBank/DDBJ whole genome shotgun (WGS) entry which is preliminary data.</text>
</comment>
<evidence type="ECO:0000256" key="1">
    <source>
        <dbReference type="SAM" id="MobiDB-lite"/>
    </source>
</evidence>
<feature type="chain" id="PRO_5015912700" description="FAS1 domain-containing protein" evidence="2">
    <location>
        <begin position="23"/>
        <end position="895"/>
    </location>
</feature>
<keyword evidence="5" id="KW-1185">Reference proteome</keyword>
<feature type="compositionally biased region" description="Low complexity" evidence="1">
    <location>
        <begin position="799"/>
        <end position="817"/>
    </location>
</feature>
<dbReference type="InterPro" id="IPR000782">
    <property type="entry name" value="FAS1_domain"/>
</dbReference>
<feature type="compositionally biased region" description="Gly residues" evidence="1">
    <location>
        <begin position="683"/>
        <end position="696"/>
    </location>
</feature>
<evidence type="ECO:0000313" key="5">
    <source>
        <dbReference type="Proteomes" id="UP000247498"/>
    </source>
</evidence>
<evidence type="ECO:0000256" key="2">
    <source>
        <dbReference type="SAM" id="SignalP"/>
    </source>
</evidence>
<dbReference type="AlphaFoldDB" id="A0A2V0P2K5"/>
<feature type="compositionally biased region" description="Pro residues" evidence="1">
    <location>
        <begin position="276"/>
        <end position="292"/>
    </location>
</feature>
<evidence type="ECO:0000259" key="3">
    <source>
        <dbReference type="PROSITE" id="PS50213"/>
    </source>
</evidence>
<dbReference type="InParanoid" id="A0A2V0P2K5"/>
<sequence length="895" mass="87200">MGAHRAALSGLVLVLAVKLVGGTVQATDGSAAHAGAVMLPPLLQFKAEAAAPPPEAEADGGDSPGIVLFPPKFQIRFGNPAAPPAAAAPAPAPQDSIAWPAQAAAAPAPGADTDGGDAGFFLLPKIQIRFGNPAAPPADEGAAPASAPQEYEDWPPPSSVPAPPLPPLTAPASPSLASPSSPPPSSPSSPSSPPSSSPPPSSPSSPPPPSSPPSSPSSSPPPSSPSSPPPPPSPPSSPPSSPSSPSSPPSPPQSPPPPSPPAPPTPSTWVPSSPSSSPPPAPSPSSPPPPSPVSVTPAPEPLALANASAYAVPAGATIAGALEASNFTLCLALFEAAGAGPLLSSSDTAATVFCPTNQAFDSFLGALDLTLDALIQRTDLVDKLAAYHVAPRARLGTADLRSNGSYAVSGDPHYVLRFGAGADGRPTVTDAQGFVANVTAGDMDAGLSIVHGVDRVLLSGEYFPTIRDYVNYYLPKFMNLAFILDASALDDAVANNTAWEGTLFAPVDGAAMTAAEAAVPQLARVGQPRAGDEAVLLALMLYTQLPALRRFPTDFPDAELFETRLPGHDLDVFYTRLNTTEADGTLLERVIGSVVPEVGSPGSAATVLLPNVYVARGVVHAVDGVLLPAGDAASLARDATGNSTRPANDLAALSRAAGGRRLLRGGAGGGGFRGVGGGAAPRAGGAEGWGGAGGGRPFESRPPASVIERPTQPRASGVAANGAADNPARRGTGWAANALAARAGDNAVVGAVPGGGGGGGGGGGYDYDPSQGGGGSGSGSGGGAPPPDYEAPQSGPGGAAAAAGGDYSDGSASAAAPQPLPPQPAPAQQGSGGGGCLNCGGGGGGGVGSGGTAGDGFAGGSGAAPPPLPPAPLPMAAPAPYLPPQDPYDDANGRL</sequence>
<protein>
    <recommendedName>
        <fullName evidence="3">FAS1 domain-containing protein</fullName>
    </recommendedName>
</protein>
<dbReference type="Proteomes" id="UP000247498">
    <property type="component" value="Unassembled WGS sequence"/>
</dbReference>
<dbReference type="InterPro" id="IPR050904">
    <property type="entry name" value="Adhesion/Biosynth-related"/>
</dbReference>
<feature type="region of interest" description="Disordered" evidence="1">
    <location>
        <begin position="131"/>
        <end position="297"/>
    </location>
</feature>
<feature type="compositionally biased region" description="Low complexity" evidence="1">
    <location>
        <begin position="137"/>
        <end position="148"/>
    </location>
</feature>
<feature type="domain" description="FAS1" evidence="3">
    <location>
        <begin position="314"/>
        <end position="457"/>
    </location>
</feature>
<dbReference type="EMBL" id="BDRX01000048">
    <property type="protein sequence ID" value="GBF94108.1"/>
    <property type="molecule type" value="Genomic_DNA"/>
</dbReference>
<dbReference type="SMART" id="SM00554">
    <property type="entry name" value="FAS1"/>
    <property type="match status" value="2"/>
</dbReference>
<dbReference type="STRING" id="307507.A0A2V0P2K5"/>
<gene>
    <name evidence="4" type="ORF">Rsub_07095</name>
</gene>
<dbReference type="Pfam" id="PF02469">
    <property type="entry name" value="Fasciclin"/>
    <property type="match status" value="1"/>
</dbReference>
<feature type="signal peptide" evidence="2">
    <location>
        <begin position="1"/>
        <end position="22"/>
    </location>
</feature>
<dbReference type="Gene3D" id="2.30.180.10">
    <property type="entry name" value="FAS1 domain"/>
    <property type="match status" value="2"/>
</dbReference>
<feature type="region of interest" description="Disordered" evidence="1">
    <location>
        <begin position="683"/>
        <end position="729"/>
    </location>
</feature>
<dbReference type="GO" id="GO:0005615">
    <property type="term" value="C:extracellular space"/>
    <property type="evidence" value="ECO:0007669"/>
    <property type="project" value="TreeGrafter"/>
</dbReference>
<feature type="compositionally biased region" description="Gly residues" evidence="1">
    <location>
        <begin position="760"/>
        <end position="783"/>
    </location>
</feature>
<reference evidence="4 5" key="1">
    <citation type="journal article" date="2018" name="Sci. Rep.">
        <title>Raphidocelis subcapitata (=Pseudokirchneriella subcapitata) provides an insight into genome evolution and environmental adaptations in the Sphaeropleales.</title>
        <authorList>
            <person name="Suzuki S."/>
            <person name="Yamaguchi H."/>
            <person name="Nakajima N."/>
            <person name="Kawachi M."/>
        </authorList>
    </citation>
    <scope>NUCLEOTIDE SEQUENCE [LARGE SCALE GENOMIC DNA]</scope>
    <source>
        <strain evidence="4 5">NIES-35</strain>
    </source>
</reference>
<feature type="compositionally biased region" description="Gly residues" evidence="1">
    <location>
        <begin position="830"/>
        <end position="862"/>
    </location>
</feature>
<proteinExistence type="predicted"/>
<feature type="region of interest" description="Disordered" evidence="1">
    <location>
        <begin position="760"/>
        <end position="895"/>
    </location>
</feature>
<feature type="compositionally biased region" description="Pro residues" evidence="1">
    <location>
        <begin position="864"/>
        <end position="886"/>
    </location>
</feature>
<feature type="compositionally biased region" description="Low complexity" evidence="1">
    <location>
        <begin position="170"/>
        <end position="179"/>
    </location>
</feature>
<dbReference type="PROSITE" id="PS50213">
    <property type="entry name" value="FAS1"/>
    <property type="match status" value="1"/>
</dbReference>
<organism evidence="4 5">
    <name type="scientific">Raphidocelis subcapitata</name>
    <dbReference type="NCBI Taxonomy" id="307507"/>
    <lineage>
        <taxon>Eukaryota</taxon>
        <taxon>Viridiplantae</taxon>
        <taxon>Chlorophyta</taxon>
        <taxon>core chlorophytes</taxon>
        <taxon>Chlorophyceae</taxon>
        <taxon>CS clade</taxon>
        <taxon>Sphaeropleales</taxon>
        <taxon>Selenastraceae</taxon>
        <taxon>Raphidocelis</taxon>
    </lineage>
</organism>
<dbReference type="PANTHER" id="PTHR10900">
    <property type="entry name" value="PERIOSTIN-RELATED"/>
    <property type="match status" value="1"/>
</dbReference>
<dbReference type="SUPFAM" id="SSF82153">
    <property type="entry name" value="FAS1 domain"/>
    <property type="match status" value="2"/>
</dbReference>
<feature type="compositionally biased region" description="Pro residues" evidence="1">
    <location>
        <begin position="154"/>
        <end position="169"/>
    </location>
</feature>
<feature type="compositionally biased region" description="Pro residues" evidence="1">
    <location>
        <begin position="180"/>
        <end position="266"/>
    </location>
</feature>
<name>A0A2V0P2K5_9CHLO</name>
<dbReference type="PANTHER" id="PTHR10900:SF77">
    <property type="entry name" value="FI19380P1"/>
    <property type="match status" value="1"/>
</dbReference>
<dbReference type="OrthoDB" id="548185at2759"/>
<accession>A0A2V0P2K5</accession>